<feature type="compositionally biased region" description="Low complexity" evidence="1">
    <location>
        <begin position="11"/>
        <end position="24"/>
    </location>
</feature>
<name>A0A3R8U6C9_9GAMM</name>
<dbReference type="RefSeq" id="WP_023447054.1">
    <property type="nucleotide sequence ID" value="NZ_RHQL01000003.1"/>
</dbReference>
<evidence type="ECO:0000313" key="3">
    <source>
        <dbReference type="EMBL" id="RRV12496.1"/>
    </source>
</evidence>
<comment type="caution">
    <text evidence="3">The sequence shown here is derived from an EMBL/GenBank/DDBJ whole genome shotgun (WGS) entry which is preliminary data.</text>
</comment>
<feature type="transmembrane region" description="Helical" evidence="2">
    <location>
        <begin position="32"/>
        <end position="50"/>
    </location>
</feature>
<evidence type="ECO:0000256" key="2">
    <source>
        <dbReference type="SAM" id="Phobius"/>
    </source>
</evidence>
<feature type="compositionally biased region" description="Polar residues" evidence="1">
    <location>
        <begin position="1"/>
        <end position="10"/>
    </location>
</feature>
<gene>
    <name evidence="3" type="ORF">EGJ28_09415</name>
</gene>
<dbReference type="EMBL" id="RHQL01000003">
    <property type="protein sequence ID" value="RRV12496.1"/>
    <property type="molecule type" value="Genomic_DNA"/>
</dbReference>
<organism evidence="3 4">
    <name type="scientific">Stutzerimonas xanthomarina</name>
    <dbReference type="NCBI Taxonomy" id="271420"/>
    <lineage>
        <taxon>Bacteria</taxon>
        <taxon>Pseudomonadati</taxon>
        <taxon>Pseudomonadota</taxon>
        <taxon>Gammaproteobacteria</taxon>
        <taxon>Pseudomonadales</taxon>
        <taxon>Pseudomonadaceae</taxon>
        <taxon>Stutzerimonas</taxon>
    </lineage>
</organism>
<accession>A0A3R8U6C9</accession>
<dbReference type="Proteomes" id="UP000276506">
    <property type="component" value="Unassembled WGS sequence"/>
</dbReference>
<evidence type="ECO:0000313" key="4">
    <source>
        <dbReference type="Proteomes" id="UP000276506"/>
    </source>
</evidence>
<reference evidence="3 4" key="1">
    <citation type="submission" date="2018-10" db="EMBL/GenBank/DDBJ databases">
        <title>Transmission dynamics of multidrug resistant bacteria on intensive care unit surfaces.</title>
        <authorList>
            <person name="D'Souza A.W."/>
            <person name="Potter R.F."/>
            <person name="Wallace M."/>
            <person name="Shupe A."/>
            <person name="Patel S."/>
            <person name="Sun S."/>
            <person name="Gul D."/>
            <person name="Kwon J.H."/>
            <person name="Andleeb S."/>
            <person name="Burnham C.-A.D."/>
            <person name="Dantas G."/>
        </authorList>
    </citation>
    <scope>NUCLEOTIDE SEQUENCE [LARGE SCALE GENOMIC DNA]</scope>
    <source>
        <strain evidence="3 4">PX_177</strain>
    </source>
</reference>
<evidence type="ECO:0000256" key="1">
    <source>
        <dbReference type="SAM" id="MobiDB-lite"/>
    </source>
</evidence>
<protein>
    <submittedName>
        <fullName evidence="3">Uncharacterized protein</fullName>
    </submittedName>
</protein>
<feature type="region of interest" description="Disordered" evidence="1">
    <location>
        <begin position="1"/>
        <end position="24"/>
    </location>
</feature>
<keyword evidence="2" id="KW-1133">Transmembrane helix</keyword>
<sequence length="64" mass="6746">MSCNLPQSRQPSPGGKAPAASRPPRARSRLSSLCYAAGLLLVFILSLLLLPNDSGLGRLLWGSL</sequence>
<keyword evidence="2" id="KW-0472">Membrane</keyword>
<proteinExistence type="predicted"/>
<keyword evidence="2" id="KW-0812">Transmembrane</keyword>
<dbReference type="AlphaFoldDB" id="A0A3R8U6C9"/>